<proteinExistence type="predicted"/>
<accession>A0A6I2ML03</accession>
<dbReference type="AlphaFoldDB" id="A0A6I2ML03"/>
<dbReference type="OrthoDB" id="9773199at2"/>
<reference evidence="1 2" key="1">
    <citation type="submission" date="2019-11" db="EMBL/GenBank/DDBJ databases">
        <title>Maribacter lutea sp. nov., a marine bacterium isolated from intertidal sand.</title>
        <authorList>
            <person name="Liu A."/>
        </authorList>
    </citation>
    <scope>NUCLEOTIDE SEQUENCE [LARGE SCALE GENOMIC DNA]</scope>
    <source>
        <strain evidence="1 2">RZ05</strain>
    </source>
</reference>
<keyword evidence="2" id="KW-1185">Reference proteome</keyword>
<gene>
    <name evidence="1" type="ORF">GJ691_01320</name>
</gene>
<dbReference type="EMBL" id="WKJH01000001">
    <property type="protein sequence ID" value="MRX62794.1"/>
    <property type="molecule type" value="Genomic_DNA"/>
</dbReference>
<comment type="caution">
    <text evidence="1">The sequence shown here is derived from an EMBL/GenBank/DDBJ whole genome shotgun (WGS) entry which is preliminary data.</text>
</comment>
<dbReference type="RefSeq" id="WP_154362978.1">
    <property type="nucleotide sequence ID" value="NZ_CANMYZ010000001.1"/>
</dbReference>
<organism evidence="1 2">
    <name type="scientific">Maribacter luteus</name>
    <dbReference type="NCBI Taxonomy" id="2594478"/>
    <lineage>
        <taxon>Bacteria</taxon>
        <taxon>Pseudomonadati</taxon>
        <taxon>Bacteroidota</taxon>
        <taxon>Flavobacteriia</taxon>
        <taxon>Flavobacteriales</taxon>
        <taxon>Flavobacteriaceae</taxon>
        <taxon>Maribacter</taxon>
    </lineage>
</organism>
<dbReference type="Proteomes" id="UP000443153">
    <property type="component" value="Unassembled WGS sequence"/>
</dbReference>
<protein>
    <submittedName>
        <fullName evidence="1">Serine/threonine protein phosphatase</fullName>
    </submittedName>
</protein>
<evidence type="ECO:0000313" key="2">
    <source>
        <dbReference type="Proteomes" id="UP000443153"/>
    </source>
</evidence>
<dbReference type="InterPro" id="IPR029052">
    <property type="entry name" value="Metallo-depent_PP-like"/>
</dbReference>
<sequence length="310" mass="36845">MSSNFRLTRAYKNAKVVPFDDTSKFILFSDCHRGDNSFADEFANNRNIYFHALKHYYNNGFQYCEIGDGDELWENRSFEPIFEAHKNVFQLLKQFHLENRLHMLWGNHDMVYKDEAYVKKYLSSYFEPIDNKDKELFEGITYDEGVILKHKENEQELFLTHGHQADWWNYTFWRWGRFLVRILWKPLQVWGIADPTSPAKNYKELIKVEKRIKKWILNNSNLITIVGHTHRPRFPEPGDIPFFNDGSCVHPRSITGIEIENGTISLIKWQIATKDDGTLQIVRILLEGPQKLIDYQKAINDQPSQQFRRH</sequence>
<name>A0A6I2ML03_9FLAO</name>
<evidence type="ECO:0000313" key="1">
    <source>
        <dbReference type="EMBL" id="MRX62794.1"/>
    </source>
</evidence>
<dbReference type="SUPFAM" id="SSF56300">
    <property type="entry name" value="Metallo-dependent phosphatases"/>
    <property type="match status" value="1"/>
</dbReference>
<dbReference type="Gene3D" id="3.60.21.10">
    <property type="match status" value="1"/>
</dbReference>